<sequence length="113" mass="13493">TPDKKDELIEILVKQVQQLSVNYVTAHNQQEKDTREREKYRENPKPRRETVCYRCGEKGHIARFCMSEKRPKEPSEVERPPRKALVEAYRAAPSEHEFIEKELKEMEERGLIR</sequence>
<reference evidence="4" key="1">
    <citation type="submission" date="2021-06" db="EMBL/GenBank/DDBJ databases">
        <authorList>
            <person name="Kallberg Y."/>
            <person name="Tangrot J."/>
            <person name="Rosling A."/>
        </authorList>
    </citation>
    <scope>NUCLEOTIDE SEQUENCE</scope>
    <source>
        <strain evidence="4">MA453B</strain>
    </source>
</reference>
<proteinExistence type="predicted"/>
<feature type="region of interest" description="Disordered" evidence="2">
    <location>
        <begin position="26"/>
        <end position="47"/>
    </location>
</feature>
<keyword evidence="1" id="KW-0479">Metal-binding</keyword>
<keyword evidence="1" id="KW-0863">Zinc-finger</keyword>
<dbReference type="OrthoDB" id="2391219at2759"/>
<evidence type="ECO:0000256" key="1">
    <source>
        <dbReference type="PROSITE-ProRule" id="PRU00047"/>
    </source>
</evidence>
<dbReference type="SUPFAM" id="SSF57756">
    <property type="entry name" value="Retrovirus zinc finger-like domains"/>
    <property type="match status" value="1"/>
</dbReference>
<feature type="compositionally biased region" description="Basic and acidic residues" evidence="2">
    <location>
        <begin position="29"/>
        <end position="47"/>
    </location>
</feature>
<comment type="caution">
    <text evidence="4">The sequence shown here is derived from an EMBL/GenBank/DDBJ whole genome shotgun (WGS) entry which is preliminary data.</text>
</comment>
<dbReference type="GO" id="GO:0008270">
    <property type="term" value="F:zinc ion binding"/>
    <property type="evidence" value="ECO:0007669"/>
    <property type="project" value="UniProtKB-KW"/>
</dbReference>
<accession>A0A9N9P4A5</accession>
<feature type="non-terminal residue" evidence="4">
    <location>
        <position position="1"/>
    </location>
</feature>
<dbReference type="InterPro" id="IPR001878">
    <property type="entry name" value="Znf_CCHC"/>
</dbReference>
<name>A0A9N9P4A5_9GLOM</name>
<dbReference type="GO" id="GO:0003676">
    <property type="term" value="F:nucleic acid binding"/>
    <property type="evidence" value="ECO:0007669"/>
    <property type="project" value="InterPro"/>
</dbReference>
<organism evidence="4 5">
    <name type="scientific">Dentiscutata erythropus</name>
    <dbReference type="NCBI Taxonomy" id="1348616"/>
    <lineage>
        <taxon>Eukaryota</taxon>
        <taxon>Fungi</taxon>
        <taxon>Fungi incertae sedis</taxon>
        <taxon>Mucoromycota</taxon>
        <taxon>Glomeromycotina</taxon>
        <taxon>Glomeromycetes</taxon>
        <taxon>Diversisporales</taxon>
        <taxon>Gigasporaceae</taxon>
        <taxon>Dentiscutata</taxon>
    </lineage>
</organism>
<evidence type="ECO:0000259" key="3">
    <source>
        <dbReference type="PROSITE" id="PS50158"/>
    </source>
</evidence>
<dbReference type="InterPro" id="IPR036875">
    <property type="entry name" value="Znf_CCHC_sf"/>
</dbReference>
<dbReference type="Pfam" id="PF00098">
    <property type="entry name" value="zf-CCHC"/>
    <property type="match status" value="1"/>
</dbReference>
<feature type="non-terminal residue" evidence="4">
    <location>
        <position position="113"/>
    </location>
</feature>
<dbReference type="Proteomes" id="UP000789405">
    <property type="component" value="Unassembled WGS sequence"/>
</dbReference>
<dbReference type="EMBL" id="CAJVPY010024302">
    <property type="protein sequence ID" value="CAG8786486.1"/>
    <property type="molecule type" value="Genomic_DNA"/>
</dbReference>
<protein>
    <submittedName>
        <fullName evidence="4">5298_t:CDS:1</fullName>
    </submittedName>
</protein>
<dbReference type="PROSITE" id="PS50158">
    <property type="entry name" value="ZF_CCHC"/>
    <property type="match status" value="1"/>
</dbReference>
<gene>
    <name evidence="4" type="ORF">DERYTH_LOCUS20513</name>
</gene>
<keyword evidence="5" id="KW-1185">Reference proteome</keyword>
<dbReference type="AlphaFoldDB" id="A0A9N9P4A5"/>
<keyword evidence="1" id="KW-0862">Zinc</keyword>
<dbReference type="Gene3D" id="4.10.60.10">
    <property type="entry name" value="Zinc finger, CCHC-type"/>
    <property type="match status" value="1"/>
</dbReference>
<feature type="domain" description="CCHC-type" evidence="3">
    <location>
        <begin position="52"/>
        <end position="65"/>
    </location>
</feature>
<evidence type="ECO:0000256" key="2">
    <source>
        <dbReference type="SAM" id="MobiDB-lite"/>
    </source>
</evidence>
<evidence type="ECO:0000313" key="4">
    <source>
        <dbReference type="EMBL" id="CAG8786486.1"/>
    </source>
</evidence>
<dbReference type="SMART" id="SM00343">
    <property type="entry name" value="ZnF_C2HC"/>
    <property type="match status" value="1"/>
</dbReference>
<evidence type="ECO:0000313" key="5">
    <source>
        <dbReference type="Proteomes" id="UP000789405"/>
    </source>
</evidence>